<proteinExistence type="predicted"/>
<dbReference type="InterPro" id="IPR006311">
    <property type="entry name" value="TAT_signal"/>
</dbReference>
<keyword evidence="3" id="KW-1185">Reference proteome</keyword>
<evidence type="ECO:0000256" key="1">
    <source>
        <dbReference type="SAM" id="SignalP"/>
    </source>
</evidence>
<evidence type="ECO:0000313" key="2">
    <source>
        <dbReference type="EMBL" id="PIO99321.1"/>
    </source>
</evidence>
<organism evidence="2 3">
    <name type="scientific">Pleomorphomonas carboxyditropha</name>
    <dbReference type="NCBI Taxonomy" id="2023338"/>
    <lineage>
        <taxon>Bacteria</taxon>
        <taxon>Pseudomonadati</taxon>
        <taxon>Pseudomonadota</taxon>
        <taxon>Alphaproteobacteria</taxon>
        <taxon>Hyphomicrobiales</taxon>
        <taxon>Pleomorphomonadaceae</taxon>
        <taxon>Pleomorphomonas</taxon>
    </lineage>
</organism>
<dbReference type="Proteomes" id="UP000231070">
    <property type="component" value="Unassembled WGS sequence"/>
</dbReference>
<dbReference type="SUPFAM" id="SSF53850">
    <property type="entry name" value="Periplasmic binding protein-like II"/>
    <property type="match status" value="1"/>
</dbReference>
<dbReference type="Gene3D" id="3.40.190.10">
    <property type="entry name" value="Periplasmic binding protein-like II"/>
    <property type="match status" value="2"/>
</dbReference>
<gene>
    <name evidence="2" type="ORF">CJ014_10730</name>
</gene>
<dbReference type="EMBL" id="NQVN01000005">
    <property type="protein sequence ID" value="PIO99321.1"/>
    <property type="molecule type" value="Genomic_DNA"/>
</dbReference>
<comment type="caution">
    <text evidence="2">The sequence shown here is derived from an EMBL/GenBank/DDBJ whole genome shotgun (WGS) entry which is preliminary data.</text>
</comment>
<keyword evidence="1" id="KW-0732">Signal</keyword>
<dbReference type="PANTHER" id="PTHR30024">
    <property type="entry name" value="ALIPHATIC SULFONATES-BINDING PROTEIN-RELATED"/>
    <property type="match status" value="1"/>
</dbReference>
<dbReference type="OrthoDB" id="9814375at2"/>
<dbReference type="AlphaFoldDB" id="A0A2G9WX91"/>
<dbReference type="InterPro" id="IPR027024">
    <property type="entry name" value="UCP027386_ABC_sbc_TM0202"/>
</dbReference>
<dbReference type="PROSITE" id="PS51318">
    <property type="entry name" value="TAT"/>
    <property type="match status" value="1"/>
</dbReference>
<name>A0A2G9WX91_9HYPH</name>
<dbReference type="PANTHER" id="PTHR30024:SF46">
    <property type="entry name" value="ABC TRANSPORTER, SUBSTRATE-BINDING LIPOPROTEIN"/>
    <property type="match status" value="1"/>
</dbReference>
<accession>A0A2G9WX91</accession>
<dbReference type="PIRSF" id="PIRSF027386">
    <property type="entry name" value="UCP027386_ABC_sbc_TM0202"/>
    <property type="match status" value="1"/>
</dbReference>
<feature type="signal peptide" evidence="1">
    <location>
        <begin position="1"/>
        <end position="35"/>
    </location>
</feature>
<dbReference type="Pfam" id="PF13379">
    <property type="entry name" value="NMT1_2"/>
    <property type="match status" value="1"/>
</dbReference>
<feature type="chain" id="PRO_5013923748" evidence="1">
    <location>
        <begin position="36"/>
        <end position="338"/>
    </location>
</feature>
<protein>
    <submittedName>
        <fullName evidence="2">Sulfate ABC transporter substrate-binding protein</fullName>
    </submittedName>
</protein>
<sequence length="338" mass="34931">MTVSSMPRGMSRRRFLECLAAAGLAALPVPTATRAAGLDQLTVWGMPASPSVVLARAVASGALAPLAGEARFDVWRTADQMRAGVVSGDIALFAAPSYAAANLFNRGAGVRLVNILTWGLLYIFAGDGVRLETIGDLKGKTLLVGAKNDAPDLLTRFVLKSAGLEPGRDVGLSYVGTSAEAVPLLLAGKADAAVLPEPAASAAEIKAKQANLNVMRALDVTDLYAAHSGRPAGIPQAGLAVTEAFLDAHPDIVAALHAASVEAAGWVGDNPKAAAALVADPLKLPAPIIEASLPRFRLKVASALEAKADLEAYFEALMTLSPDIVAGRLPDPAFYWGR</sequence>
<evidence type="ECO:0000313" key="3">
    <source>
        <dbReference type="Proteomes" id="UP000231070"/>
    </source>
</evidence>
<reference evidence="2 3" key="1">
    <citation type="submission" date="2017-08" db="EMBL/GenBank/DDBJ databases">
        <title>Pleomorphomonas carboxidotrophicus sp. nov., a new mesophilic hydrogenogenic carboxidotroph.</title>
        <authorList>
            <person name="Esquivel-Elizondo S."/>
            <person name="Krajmalnik-Brown R."/>
            <person name="Maldonado J."/>
        </authorList>
    </citation>
    <scope>NUCLEOTIDE SEQUENCE [LARGE SCALE GENOMIC DNA]</scope>
    <source>
        <strain evidence="2 3">SVCO-16</strain>
    </source>
</reference>